<name>A0A8S5NLK5_9CAUD</name>
<accession>A0A8S5NLK5</accession>
<proteinExistence type="predicted"/>
<dbReference type="EMBL" id="BK015191">
    <property type="protein sequence ID" value="DAD95170.1"/>
    <property type="molecule type" value="Genomic_DNA"/>
</dbReference>
<sequence length="63" mass="6740">MSSVLDGISDPDDEPLWAVDKEDLSSVTSLTIGHGCELTPESNLGYDEEGVVKVTGEATWNDD</sequence>
<organism evidence="1">
    <name type="scientific">Podoviridae sp. ctsNK10</name>
    <dbReference type="NCBI Taxonomy" id="2826582"/>
    <lineage>
        <taxon>Viruses</taxon>
        <taxon>Duplodnaviria</taxon>
        <taxon>Heunggongvirae</taxon>
        <taxon>Uroviricota</taxon>
        <taxon>Caudoviricetes</taxon>
    </lineage>
</organism>
<protein>
    <submittedName>
        <fullName evidence="1">Uncharacterized protein</fullName>
    </submittedName>
</protein>
<evidence type="ECO:0000313" key="1">
    <source>
        <dbReference type="EMBL" id="DAD95170.1"/>
    </source>
</evidence>
<reference evidence="1" key="1">
    <citation type="journal article" date="2021" name="Proc. Natl. Acad. Sci. U.S.A.">
        <title>A Catalog of Tens of Thousands of Viruses from Human Metagenomes Reveals Hidden Associations with Chronic Diseases.</title>
        <authorList>
            <person name="Tisza M.J."/>
            <person name="Buck C.B."/>
        </authorList>
    </citation>
    <scope>NUCLEOTIDE SEQUENCE</scope>
    <source>
        <strain evidence="1">CtsNK10</strain>
    </source>
</reference>